<dbReference type="InterPro" id="IPR016208">
    <property type="entry name" value="Ald_Oxase/xanthine_DH-like"/>
</dbReference>
<comment type="catalytic activity">
    <reaction evidence="16">
        <text>indole-3-acetaldehyde + O2 + H2O = (indol-3-yl)acetate + H2O2 + H(+)</text>
        <dbReference type="Rhea" id="RHEA:16277"/>
        <dbReference type="ChEBI" id="CHEBI:15377"/>
        <dbReference type="ChEBI" id="CHEBI:15378"/>
        <dbReference type="ChEBI" id="CHEBI:15379"/>
        <dbReference type="ChEBI" id="CHEBI:16240"/>
        <dbReference type="ChEBI" id="CHEBI:18086"/>
        <dbReference type="ChEBI" id="CHEBI:30854"/>
        <dbReference type="EC" id="1.2.3.7"/>
    </reaction>
</comment>
<dbReference type="Pfam" id="PF02738">
    <property type="entry name" value="MoCoBD_1"/>
    <property type="match status" value="1"/>
</dbReference>
<comment type="similarity">
    <text evidence="3">Belongs to the xanthine dehydrogenase family.</text>
</comment>
<dbReference type="InterPro" id="IPR001041">
    <property type="entry name" value="2Fe-2S_ferredoxin-type"/>
</dbReference>
<evidence type="ECO:0000256" key="6">
    <source>
        <dbReference type="ARBA" id="ARBA00022630"/>
    </source>
</evidence>
<evidence type="ECO:0000313" key="22">
    <source>
        <dbReference type="EMBL" id="JAS14443.1"/>
    </source>
</evidence>
<feature type="binding site" evidence="20">
    <location>
        <position position="55"/>
    </location>
    <ligand>
        <name>[2Fe-2S] cluster</name>
        <dbReference type="ChEBI" id="CHEBI:190135"/>
        <label>1</label>
    </ligand>
</feature>
<accession>A0A1B6CM27</accession>
<dbReference type="GO" id="GO:0050302">
    <property type="term" value="F:indole-3-acetaldehyde oxidase activity"/>
    <property type="evidence" value="ECO:0007669"/>
    <property type="project" value="UniProtKB-EC"/>
</dbReference>
<dbReference type="InterPro" id="IPR002888">
    <property type="entry name" value="2Fe-2S-bd"/>
</dbReference>
<dbReference type="FunFam" id="3.30.365.10:FF:000008">
    <property type="entry name" value="Aldehyde oxidase1"/>
    <property type="match status" value="1"/>
</dbReference>
<dbReference type="GO" id="GO:0005506">
    <property type="term" value="F:iron ion binding"/>
    <property type="evidence" value="ECO:0007669"/>
    <property type="project" value="InterPro"/>
</dbReference>
<keyword evidence="5 20" id="KW-0500">Molybdenum</keyword>
<evidence type="ECO:0000256" key="9">
    <source>
        <dbReference type="ARBA" id="ARBA00022827"/>
    </source>
</evidence>
<dbReference type="GO" id="GO:0071949">
    <property type="term" value="F:FAD binding"/>
    <property type="evidence" value="ECO:0007669"/>
    <property type="project" value="InterPro"/>
</dbReference>
<feature type="domain" description="FAD-binding PCMH-type" evidence="21">
    <location>
        <begin position="238"/>
        <end position="421"/>
    </location>
</feature>
<feature type="active site" description="Proton acceptor" evidence="18">
    <location>
        <position position="1249"/>
    </location>
</feature>
<comment type="subunit">
    <text evidence="4">Homodimer.</text>
</comment>
<dbReference type="InterPro" id="IPR036683">
    <property type="entry name" value="CO_DH_flav_C_dom_sf"/>
</dbReference>
<evidence type="ECO:0000256" key="12">
    <source>
        <dbReference type="ARBA" id="ARBA00023014"/>
    </source>
</evidence>
<dbReference type="InterPro" id="IPR012675">
    <property type="entry name" value="Beta-grasp_dom_sf"/>
</dbReference>
<dbReference type="InterPro" id="IPR000674">
    <property type="entry name" value="Ald_Oxase/Xan_DH_a/b"/>
</dbReference>
<dbReference type="InterPro" id="IPR036884">
    <property type="entry name" value="2Fe-2S-bd_dom_sf"/>
</dbReference>
<keyword evidence="12 20" id="KW-0411">Iron-sulfur</keyword>
<dbReference type="InterPro" id="IPR046867">
    <property type="entry name" value="AldOxase/xan_DH_MoCoBD2"/>
</dbReference>
<evidence type="ECO:0000256" key="17">
    <source>
        <dbReference type="ARBA" id="ARBA00072265"/>
    </source>
</evidence>
<feature type="binding site" evidence="20">
    <location>
        <position position="160"/>
    </location>
    <ligand>
        <name>[2Fe-2S] cluster</name>
        <dbReference type="ChEBI" id="CHEBI:190135"/>
        <label>2</label>
    </ligand>
</feature>
<dbReference type="InterPro" id="IPR005107">
    <property type="entry name" value="CO_DH_flav_C"/>
</dbReference>
<feature type="binding site" evidence="20">
    <location>
        <position position="63"/>
    </location>
    <ligand>
        <name>[2Fe-2S] cluster</name>
        <dbReference type="ChEBI" id="CHEBI:190135"/>
        <label>1</label>
    </ligand>
</feature>
<evidence type="ECO:0000256" key="16">
    <source>
        <dbReference type="ARBA" id="ARBA00052415"/>
    </source>
</evidence>
<dbReference type="SUPFAM" id="SSF54292">
    <property type="entry name" value="2Fe-2S ferredoxin-like"/>
    <property type="match status" value="1"/>
</dbReference>
<feature type="binding site" evidence="19">
    <location>
        <position position="430"/>
    </location>
    <ligand>
        <name>FAD</name>
        <dbReference type="ChEBI" id="CHEBI:57692"/>
    </ligand>
</feature>
<dbReference type="Gene3D" id="3.30.365.10">
    <property type="entry name" value="Aldehyde oxidase/xanthine dehydrogenase, molybdopterin binding domain"/>
    <property type="match status" value="4"/>
</dbReference>
<dbReference type="Pfam" id="PF01315">
    <property type="entry name" value="Ald_Xan_dh_C"/>
    <property type="match status" value="1"/>
</dbReference>
<evidence type="ECO:0000256" key="3">
    <source>
        <dbReference type="ARBA" id="ARBA00006849"/>
    </source>
</evidence>
<feature type="binding site" evidence="20">
    <location>
        <position position="162"/>
    </location>
    <ligand>
        <name>[2Fe-2S] cluster</name>
        <dbReference type="ChEBI" id="CHEBI:190135"/>
        <label>2</label>
    </ligand>
</feature>
<dbReference type="Gene3D" id="3.30.390.50">
    <property type="entry name" value="CO dehydrogenase flavoprotein, C-terminal domain"/>
    <property type="match status" value="1"/>
</dbReference>
<name>A0A1B6CM27_9HEMI</name>
<dbReference type="Gene3D" id="3.30.465.10">
    <property type="match status" value="1"/>
</dbReference>
<dbReference type="Pfam" id="PF20256">
    <property type="entry name" value="MoCoBD_2"/>
    <property type="match status" value="1"/>
</dbReference>
<keyword evidence="8 20" id="KW-0479">Metal-binding</keyword>
<proteinExistence type="inferred from homology"/>
<dbReference type="GO" id="GO:0051537">
    <property type="term" value="F:2 iron, 2 sulfur cluster binding"/>
    <property type="evidence" value="ECO:0007669"/>
    <property type="project" value="UniProtKB-KW"/>
</dbReference>
<dbReference type="FunFam" id="3.10.20.30:FF:000012">
    <property type="entry name" value="Xanthine dehydrogenase/oxidase"/>
    <property type="match status" value="1"/>
</dbReference>
<organism evidence="22">
    <name type="scientific">Clastoptera arizonana</name>
    <name type="common">Arizona spittle bug</name>
    <dbReference type="NCBI Taxonomy" id="38151"/>
    <lineage>
        <taxon>Eukaryota</taxon>
        <taxon>Metazoa</taxon>
        <taxon>Ecdysozoa</taxon>
        <taxon>Arthropoda</taxon>
        <taxon>Hexapoda</taxon>
        <taxon>Insecta</taxon>
        <taxon>Pterygota</taxon>
        <taxon>Neoptera</taxon>
        <taxon>Paraneoptera</taxon>
        <taxon>Hemiptera</taxon>
        <taxon>Auchenorrhyncha</taxon>
        <taxon>Cercopoidea</taxon>
        <taxon>Clastopteridae</taxon>
        <taxon>Clastoptera</taxon>
    </lineage>
</organism>
<feature type="binding site" evidence="20">
    <location>
        <position position="85"/>
    </location>
    <ligand>
        <name>[2Fe-2S] cluster</name>
        <dbReference type="ChEBI" id="CHEBI:190135"/>
        <label>1</label>
    </ligand>
</feature>
<dbReference type="Pfam" id="PF01799">
    <property type="entry name" value="Fer2_2"/>
    <property type="match status" value="1"/>
</dbReference>
<comment type="cofactor">
    <cofactor evidence="20">
        <name>Mo-molybdopterin</name>
        <dbReference type="ChEBI" id="CHEBI:71302"/>
    </cofactor>
    <text evidence="20">Binds 1 Mo-molybdopterin (Mo-MPT) cofactor per subunit.</text>
</comment>
<dbReference type="Pfam" id="PF00941">
    <property type="entry name" value="FAD_binding_5"/>
    <property type="match status" value="1"/>
</dbReference>
<comment type="cofactor">
    <cofactor evidence="20">
        <name>[2Fe-2S] cluster</name>
        <dbReference type="ChEBI" id="CHEBI:190135"/>
    </cofactor>
    <text evidence="20">Binds 2 [2Fe-2S] clusters.</text>
</comment>
<dbReference type="SUPFAM" id="SSF56176">
    <property type="entry name" value="FAD-binding/transporter-associated domain-like"/>
    <property type="match status" value="1"/>
</dbReference>
<evidence type="ECO:0000256" key="10">
    <source>
        <dbReference type="ARBA" id="ARBA00023002"/>
    </source>
</evidence>
<evidence type="ECO:0000256" key="19">
    <source>
        <dbReference type="PIRSR" id="PIRSR000127-2"/>
    </source>
</evidence>
<dbReference type="SUPFAM" id="SSF54665">
    <property type="entry name" value="CO dehydrogenase molybdoprotein N-domain-like"/>
    <property type="match status" value="1"/>
</dbReference>
<evidence type="ECO:0000256" key="11">
    <source>
        <dbReference type="ARBA" id="ARBA00023004"/>
    </source>
</evidence>
<keyword evidence="14" id="KW-0576">Peroxisome</keyword>
<keyword evidence="6" id="KW-0285">Flavoprotein</keyword>
<comment type="cofactor">
    <cofactor evidence="1 19">
        <name>FAD</name>
        <dbReference type="ChEBI" id="CHEBI:57692"/>
    </cofactor>
</comment>
<evidence type="ECO:0000259" key="21">
    <source>
        <dbReference type="PROSITE" id="PS51387"/>
    </source>
</evidence>
<sequence>MEVNTIGDSQSANPKEVVFSINKKIYKVSENVPITTSLSKYIRDFAHLYGTKNMCNEGGCGSCIVKVQKIDVDTKKDVFMSLNSCLIPVFACHGWSITTIEGLGDKIIGYDEIQLRLAQYNGTQCGFCSPGMVMNMSSLLDSEKVVHEGDIDKSFDGNICRCTGYRSILAAFKTFAEDAKPQDKNEFCDIEELFHTCSLQKKSCTGGCTNNYSIKKIKSVKETNADLNPLLFTKPMYMKSQDINWFRVTSKNEIFDIWKQIGDEPYVLVAGNTAQGVYESETPVKNNIDINNVSELKGYIVTNKSLTIGSNVTLACLIDIFETVANKNQSEYGYLSKLADHVGLVANVPVRNMATVAGNLCIKHKNKEFPSDIFVILETVGAKLVLEKADASQKVVSLIEFLNTELSKTLITRVILPPLDQKLYELRTYKIMPRARSAHAYVNAGFLLLIDKENNFRIKGQPNIIYGGINSNFVHAINTEQYFSEQGQQGKSYLDESVLESALEILSHEIDPSHDVPEASPEYRAGLATSLLYKCILGLSPLLLNPKYISGGEPLTRPTVSKGTVNFNTDKSLWPVNKPVSKIEALYQCSGEAQYINDIPCLPNELHGALVLTTVAGGEIVTIDPSEALAIPGIVAFFSAKDIPGKNNFTPFEDGATEEEVLFCDGKVLYYGQPLGIIVGDSQEIALKAAHKVSVTYSKPSDNPVLDIKDIVSRNDESKIFLQSEILPIEEDTDAHNEHPIVCVSGKCELQGQYHFTMELQTCICVPVEDGFDLYSSTQWMQNVQDAVSNVLNVPSHCINMKIRRVGGGYGSKLTRSSMVASACAVASKCLNRPVRLVLSLETNMAAIGKRYPCYTEYHAKVNANTGKILELEAKLYEDAGCSLNDRVVHDSLFFMKQTYNSDNWTIKGYAVKTDHASNTWCRSPGSTEGIATIEGIIEGIATAISFDPLKLRLVNLKSENSQLPEMIDYWIKHTDYEERMNSIEEFNEQNFWKQRGLSLVPMAYCLRYVSMYNAMVTIYAFDGTVAVTHGGIECGQGINTKVAQVCAHTLGIDMSFIQIKPSDNLTSPNNQSTGGSVTSETACYAVMMCCKELMERLQPFKSDLIQDEGWPDLVKKAYAAQTNLNATYMFTLNDPVKNYYIYGVTAVEVEVDILTGQHIVTRADILEDAGVSLSPQIDIGQIEGAFVMGLGYYTTEQLIYDITGELKTNRTWNYYPPGAQDIPVDFRVEIQKNSENPSGVLRSKATGEPPLCMSVAVVLAIQKAFSKTRHRNGTIRYVNFSAPMTPEKTFLSCRNDIKYYKLTT</sequence>
<dbReference type="Gene3D" id="1.10.150.120">
    <property type="entry name" value="[2Fe-2S]-binding domain"/>
    <property type="match status" value="1"/>
</dbReference>
<dbReference type="SUPFAM" id="SSF55447">
    <property type="entry name" value="CO dehydrogenase flavoprotein C-terminal domain-like"/>
    <property type="match status" value="1"/>
</dbReference>
<dbReference type="InterPro" id="IPR008274">
    <property type="entry name" value="AldOxase/xan_DH_MoCoBD1"/>
</dbReference>
<dbReference type="EMBL" id="GEDC01022855">
    <property type="protein sequence ID" value="JAS14443.1"/>
    <property type="molecule type" value="Transcribed_RNA"/>
</dbReference>
<feature type="binding site" evidence="20">
    <location>
        <position position="923"/>
    </location>
    <ligand>
        <name>Mo-molybdopterin</name>
        <dbReference type="ChEBI" id="CHEBI:71302"/>
    </ligand>
    <ligandPart>
        <name>Mo</name>
        <dbReference type="ChEBI" id="CHEBI:28685"/>
    </ligandPart>
</feature>
<dbReference type="InterPro" id="IPR036856">
    <property type="entry name" value="Ald_Oxase/Xan_DH_a/b_sf"/>
</dbReference>
<keyword evidence="11 20" id="KW-0408">Iron</keyword>
<dbReference type="FunFam" id="3.30.465.10:FF:000013">
    <property type="entry name" value="Aldehyde oxidase"/>
    <property type="match status" value="1"/>
</dbReference>
<keyword evidence="9 19" id="KW-0274">FAD</keyword>
<evidence type="ECO:0000256" key="13">
    <source>
        <dbReference type="ARBA" id="ARBA00023027"/>
    </source>
</evidence>
<dbReference type="SUPFAM" id="SSF47741">
    <property type="entry name" value="CO dehydrogenase ISP C-domain like"/>
    <property type="match status" value="1"/>
</dbReference>
<feature type="binding site" evidence="20">
    <location>
        <position position="60"/>
    </location>
    <ligand>
        <name>[2Fe-2S] cluster</name>
        <dbReference type="ChEBI" id="CHEBI:190135"/>
        <label>1</label>
    </ligand>
</feature>
<evidence type="ECO:0000256" key="20">
    <source>
        <dbReference type="PIRSR" id="PIRSR000127-3"/>
    </source>
</evidence>
<dbReference type="SUPFAM" id="SSF56003">
    <property type="entry name" value="Molybdenum cofactor-binding domain"/>
    <property type="match status" value="1"/>
</dbReference>
<dbReference type="PANTHER" id="PTHR11908">
    <property type="entry name" value="XANTHINE DEHYDROGENASE"/>
    <property type="match status" value="1"/>
</dbReference>
<dbReference type="InterPro" id="IPR006058">
    <property type="entry name" value="2Fe2S_fd_BS"/>
</dbReference>
<comment type="cofactor">
    <cofactor evidence="15">
        <name>[2Fe-2S] cluster</name>
        <dbReference type="ChEBI" id="CHEBI:190135"/>
    </cofactor>
</comment>
<dbReference type="CDD" id="cd00207">
    <property type="entry name" value="fer2"/>
    <property type="match status" value="1"/>
</dbReference>
<evidence type="ECO:0000256" key="18">
    <source>
        <dbReference type="PIRSR" id="PIRSR000127-1"/>
    </source>
</evidence>
<dbReference type="InterPro" id="IPR016166">
    <property type="entry name" value="FAD-bd_PCMH"/>
</dbReference>
<evidence type="ECO:0000256" key="14">
    <source>
        <dbReference type="ARBA" id="ARBA00023140"/>
    </source>
</evidence>
<protein>
    <recommendedName>
        <fullName evidence="17">Indole-3-acetaldehyde oxidase</fullName>
    </recommendedName>
</protein>
<evidence type="ECO:0000256" key="15">
    <source>
        <dbReference type="ARBA" id="ARBA00034078"/>
    </source>
</evidence>
<evidence type="ECO:0000256" key="2">
    <source>
        <dbReference type="ARBA" id="ARBA00004275"/>
    </source>
</evidence>
<dbReference type="PIRSF" id="PIRSF000127">
    <property type="entry name" value="Xanthine_DH"/>
    <property type="match status" value="1"/>
</dbReference>
<evidence type="ECO:0000256" key="5">
    <source>
        <dbReference type="ARBA" id="ARBA00022505"/>
    </source>
</evidence>
<dbReference type="InterPro" id="IPR036318">
    <property type="entry name" value="FAD-bd_PCMH-like_sf"/>
</dbReference>
<dbReference type="GO" id="GO:0005777">
    <property type="term" value="C:peroxisome"/>
    <property type="evidence" value="ECO:0007669"/>
    <property type="project" value="UniProtKB-SubCell"/>
</dbReference>
<gene>
    <name evidence="22" type="ORF">g.16992</name>
</gene>
<dbReference type="PROSITE" id="PS00197">
    <property type="entry name" value="2FE2S_FER_1"/>
    <property type="match status" value="1"/>
</dbReference>
<keyword evidence="13" id="KW-0520">NAD</keyword>
<dbReference type="InterPro" id="IPR002346">
    <property type="entry name" value="Mopterin_DH_FAD-bd"/>
</dbReference>
<dbReference type="InterPro" id="IPR016169">
    <property type="entry name" value="FAD-bd_PCMH_sub2"/>
</dbReference>
<dbReference type="Pfam" id="PF03450">
    <property type="entry name" value="CO_deh_flav_C"/>
    <property type="match status" value="1"/>
</dbReference>
<evidence type="ECO:0000256" key="8">
    <source>
        <dbReference type="ARBA" id="ARBA00022723"/>
    </source>
</evidence>
<evidence type="ECO:0000256" key="4">
    <source>
        <dbReference type="ARBA" id="ARBA00011738"/>
    </source>
</evidence>
<evidence type="ECO:0000256" key="1">
    <source>
        <dbReference type="ARBA" id="ARBA00001974"/>
    </source>
</evidence>
<feature type="binding site" evidence="20">
    <location>
        <position position="1076"/>
    </location>
    <ligand>
        <name>Mo-molybdopterin</name>
        <dbReference type="ChEBI" id="CHEBI:71302"/>
    </ligand>
    <ligandPart>
        <name>Mo</name>
        <dbReference type="ChEBI" id="CHEBI:28685"/>
    </ligandPart>
</feature>
<keyword evidence="10" id="KW-0560">Oxidoreductase</keyword>
<dbReference type="SMART" id="SM01092">
    <property type="entry name" value="CO_deh_flav_C"/>
    <property type="match status" value="1"/>
</dbReference>
<dbReference type="PROSITE" id="PS51387">
    <property type="entry name" value="FAD_PCMH"/>
    <property type="match status" value="1"/>
</dbReference>
<feature type="binding site" evidence="20">
    <location>
        <position position="125"/>
    </location>
    <ligand>
        <name>[2Fe-2S] cluster</name>
        <dbReference type="ChEBI" id="CHEBI:190135"/>
        <label>2</label>
    </ligand>
</feature>
<feature type="binding site" evidence="20">
    <location>
        <position position="128"/>
    </location>
    <ligand>
        <name>[2Fe-2S] cluster</name>
        <dbReference type="ChEBI" id="CHEBI:190135"/>
        <label>2</label>
    </ligand>
</feature>
<dbReference type="PANTHER" id="PTHR11908:SF132">
    <property type="entry name" value="ALDEHYDE OXIDASE 1-RELATED"/>
    <property type="match status" value="1"/>
</dbReference>
<reference evidence="22" key="1">
    <citation type="submission" date="2015-12" db="EMBL/GenBank/DDBJ databases">
        <title>De novo transcriptome assembly of four potential Pierce s Disease insect vectors from Arizona vineyards.</title>
        <authorList>
            <person name="Tassone E.E."/>
        </authorList>
    </citation>
    <scope>NUCLEOTIDE SEQUENCE</scope>
</reference>
<evidence type="ECO:0000256" key="7">
    <source>
        <dbReference type="ARBA" id="ARBA00022714"/>
    </source>
</evidence>
<dbReference type="InterPro" id="IPR037165">
    <property type="entry name" value="AldOxase/xan_DH_Mopterin-bd_sf"/>
</dbReference>
<dbReference type="InterPro" id="IPR036010">
    <property type="entry name" value="2Fe-2S_ferredoxin-like_sf"/>
</dbReference>
<dbReference type="Gene3D" id="3.10.20.30">
    <property type="match status" value="1"/>
</dbReference>
<dbReference type="FunFam" id="3.30.365.10:FF:000001">
    <property type="entry name" value="Xanthine dehydrogenase oxidase"/>
    <property type="match status" value="1"/>
</dbReference>
<dbReference type="Pfam" id="PF00111">
    <property type="entry name" value="Fer2"/>
    <property type="match status" value="1"/>
</dbReference>
<dbReference type="SMART" id="SM01008">
    <property type="entry name" value="Ald_Xan_dh_C"/>
    <property type="match status" value="1"/>
</dbReference>
<dbReference type="Gene3D" id="3.90.1170.50">
    <property type="entry name" value="Aldehyde oxidase/xanthine dehydrogenase, a/b hammerhead"/>
    <property type="match status" value="1"/>
</dbReference>
<feature type="binding site" evidence="20">
    <location>
        <position position="779"/>
    </location>
    <ligand>
        <name>Mo-molybdopterin</name>
        <dbReference type="ChEBI" id="CHEBI:71302"/>
    </ligand>
    <ligandPart>
        <name>Mo</name>
        <dbReference type="ChEBI" id="CHEBI:28685"/>
    </ligandPart>
</feature>
<keyword evidence="7 20" id="KW-0001">2Fe-2S</keyword>
<dbReference type="FunFam" id="3.90.1170.50:FF:000003">
    <property type="entry name" value="Aldehyde oxidase"/>
    <property type="match status" value="1"/>
</dbReference>
<comment type="subcellular location">
    <subcellularLocation>
        <location evidence="2">Peroxisome</location>
    </subcellularLocation>
</comment>